<dbReference type="PANTHER" id="PTHR31912">
    <property type="entry name" value="IP13529P"/>
    <property type="match status" value="1"/>
</dbReference>
<feature type="domain" description="C2H2-type" evidence="2">
    <location>
        <begin position="91"/>
        <end position="114"/>
    </location>
</feature>
<dbReference type="AlphaFoldDB" id="A0A6P8ZAN9"/>
<evidence type="ECO:0000256" key="1">
    <source>
        <dbReference type="SAM" id="MobiDB-lite"/>
    </source>
</evidence>
<feature type="region of interest" description="Disordered" evidence="1">
    <location>
        <begin position="184"/>
        <end position="225"/>
    </location>
</feature>
<dbReference type="InterPro" id="IPR013087">
    <property type="entry name" value="Znf_C2H2_type"/>
</dbReference>
<protein>
    <submittedName>
        <fullName evidence="4">Uncharacterized protein LOC117646955</fullName>
    </submittedName>
</protein>
<sequence length="989" mass="112523">MGVTIQEYRARIGTFICRNKSAGRSGSDHECRSSKFLAHPMSLLLTLILLFMSGIELNPGPTYPCKECPEVSTSAQKYFDHHKTAHVAIPCCFPGCSANFISLGAFQSHLSRNHEPRKDVPQMPSEECPVQDCSISRKGRSFKQHLEDHLDAGHQFVCLYPSCKTVHKKKGSFRTHLSQVHPATSSISTSAGTSSVPQSSSGSTQPASSSTSDVSQPSSVPAQPASVYRVPPNVIKQNVVLFYLELEGHKVLPSDTVQMICQNIAQFTDWSHECLKVILKQELSYAGLEKKKMDMIINKTFRCDPIYNIHHDDQSHERVTTIYIRREEMKDRAPFIPSIEIQLKASLEDKPRYAQYVPLKETLEVLLQDPNVKREFLKSFMRQSNPDVYEDFWDGSAFQEHLASHNHHKCIQILLFQDAFEYSPFGPAKGMYKTAGWYYMLGNLPPQYRSKLDMIMLLYLIQEQYLKPSVQELLDSIDKLDEALSTMIEEFQKLKDPQIEVDGVAYPVCLIVVMGDNLGQHQIGGYIQSFSANYFCRNCPISKQEFQQNPDTCKPFRTVQDYEACVAEAMKKFQELKKKSLSNQAKKREKAQKDLEAGEDVSVPDQPVSNNALKELRAMHHIGVKPLPSPLNKIPGFHVNLAMAPCLAHDLFQGIVGVTLGKILESLEKKKWFDLPTLNRRITTFKCKGQDALDAPAKIRSFDSVTSHACETWTLLRLLPLMLDDLVKDPEDDDWLLYLNLKEICEYVCAPRITRTQIEYLRTLIKEFLVKLKGLYPSCLIPKAHYLCEYPDLIYIFGPLIRLFTLRMESNHVFFKNVAKQCKSFVNITKTLAQKYQYKFACDHINGFLPQDFEYDTTTGEELSEAPPELPPLSNDKKAMSVKTLIVKGTQYEVGMYMLLNKVESIDLSVGCITKILIYPDETVFFTFNVHTARSSGNGYFIINQENFKKQGNNISDLPDYFPLPSYIINNEKCDKIECISLKHSTVFM</sequence>
<name>A0A6P8ZAN9_THRPL</name>
<dbReference type="OrthoDB" id="6764509at2759"/>
<dbReference type="SMART" id="SM00355">
    <property type="entry name" value="ZnF_C2H2"/>
    <property type="match status" value="4"/>
</dbReference>
<evidence type="ECO:0000259" key="2">
    <source>
        <dbReference type="PROSITE" id="PS00028"/>
    </source>
</evidence>
<dbReference type="PANTHER" id="PTHR31912:SF35">
    <property type="entry name" value="C2H2-TYPE DOMAIN-CONTAINING PROTEIN"/>
    <property type="match status" value="1"/>
</dbReference>
<accession>A0A6P8ZAN9</accession>
<organism evidence="4">
    <name type="scientific">Thrips palmi</name>
    <name type="common">Melon thrips</name>
    <dbReference type="NCBI Taxonomy" id="161013"/>
    <lineage>
        <taxon>Eukaryota</taxon>
        <taxon>Metazoa</taxon>
        <taxon>Ecdysozoa</taxon>
        <taxon>Arthropoda</taxon>
        <taxon>Hexapoda</taxon>
        <taxon>Insecta</taxon>
        <taxon>Pterygota</taxon>
        <taxon>Neoptera</taxon>
        <taxon>Paraneoptera</taxon>
        <taxon>Thysanoptera</taxon>
        <taxon>Terebrantia</taxon>
        <taxon>Thripoidea</taxon>
        <taxon>Thripidae</taxon>
        <taxon>Thrips</taxon>
    </lineage>
</organism>
<dbReference type="RefSeq" id="XP_034244247.1">
    <property type="nucleotide sequence ID" value="XM_034388356.1"/>
</dbReference>
<keyword evidence="3" id="KW-1185">Reference proteome</keyword>
<dbReference type="InParanoid" id="A0A6P8ZAN9"/>
<reference evidence="4" key="1">
    <citation type="submission" date="2025-08" db="UniProtKB">
        <authorList>
            <consortium name="RefSeq"/>
        </authorList>
    </citation>
    <scope>IDENTIFICATION</scope>
    <source>
        <tissue evidence="4">Total insect</tissue>
    </source>
</reference>
<feature type="region of interest" description="Disordered" evidence="1">
    <location>
        <begin position="581"/>
        <end position="606"/>
    </location>
</feature>
<dbReference type="KEGG" id="tpal:117646955"/>
<evidence type="ECO:0000313" key="4">
    <source>
        <dbReference type="RefSeq" id="XP_034244247.1"/>
    </source>
</evidence>
<dbReference type="Proteomes" id="UP000515158">
    <property type="component" value="Unplaced"/>
</dbReference>
<dbReference type="GeneID" id="117646955"/>
<evidence type="ECO:0000313" key="3">
    <source>
        <dbReference type="Proteomes" id="UP000515158"/>
    </source>
</evidence>
<proteinExistence type="predicted"/>
<gene>
    <name evidence="4" type="primary">LOC117646955</name>
</gene>
<dbReference type="PROSITE" id="PS00028">
    <property type="entry name" value="ZINC_FINGER_C2H2_1"/>
    <property type="match status" value="1"/>
</dbReference>